<dbReference type="RefSeq" id="WP_386056980.1">
    <property type="nucleotide sequence ID" value="NZ_JBHTKL010000001.1"/>
</dbReference>
<evidence type="ECO:0000256" key="5">
    <source>
        <dbReference type="ARBA" id="ARBA00022655"/>
    </source>
</evidence>
<dbReference type="SUPFAM" id="SSF52374">
    <property type="entry name" value="Nucleotidylyl transferase"/>
    <property type="match status" value="1"/>
</dbReference>
<feature type="binding site" evidence="9">
    <location>
        <position position="61"/>
    </location>
    <ligand>
        <name>beta-alanine</name>
        <dbReference type="ChEBI" id="CHEBI:57966"/>
    </ligand>
</feature>
<gene>
    <name evidence="9 10" type="primary">panC</name>
    <name evidence="10" type="ORF">ACFQ2J_04535</name>
</gene>
<keyword evidence="11" id="KW-1185">Reference proteome</keyword>
<dbReference type="Gene3D" id="3.40.50.620">
    <property type="entry name" value="HUPs"/>
    <property type="match status" value="1"/>
</dbReference>
<dbReference type="NCBIfam" id="TIGR00018">
    <property type="entry name" value="panC"/>
    <property type="match status" value="1"/>
</dbReference>
<dbReference type="InterPro" id="IPR003721">
    <property type="entry name" value="Pantoate_ligase"/>
</dbReference>
<evidence type="ECO:0000256" key="2">
    <source>
        <dbReference type="ARBA" id="ARBA00009256"/>
    </source>
</evidence>
<feature type="binding site" evidence="9">
    <location>
        <begin position="147"/>
        <end position="150"/>
    </location>
    <ligand>
        <name>ATP</name>
        <dbReference type="ChEBI" id="CHEBI:30616"/>
    </ligand>
</feature>
<comment type="similarity">
    <text evidence="2 9">Belongs to the pantothenate synthetase family.</text>
</comment>
<accession>A0ABW3KZB9</accession>
<dbReference type="CDD" id="cd00560">
    <property type="entry name" value="PanC"/>
    <property type="match status" value="1"/>
</dbReference>
<feature type="binding site" evidence="9">
    <location>
        <position position="61"/>
    </location>
    <ligand>
        <name>(R)-pantoate</name>
        <dbReference type="ChEBI" id="CHEBI:15980"/>
    </ligand>
</feature>
<keyword evidence="5 9" id="KW-0566">Pantothenate biosynthesis</keyword>
<comment type="function">
    <text evidence="9">Catalyzes the condensation of pantoate with beta-alanine in an ATP-dependent reaction via a pantoyl-adenylate intermediate.</text>
</comment>
<feature type="binding site" evidence="9">
    <location>
        <begin position="184"/>
        <end position="187"/>
    </location>
    <ligand>
        <name>ATP</name>
        <dbReference type="ChEBI" id="CHEBI:30616"/>
    </ligand>
</feature>
<feature type="active site" description="Proton donor" evidence="9">
    <location>
        <position position="37"/>
    </location>
</feature>
<comment type="pathway">
    <text evidence="1 9">Cofactor biosynthesis; (R)-pantothenate biosynthesis; (R)-pantothenate from (R)-pantoate and beta-alanine: step 1/1.</text>
</comment>
<dbReference type="PANTHER" id="PTHR21299">
    <property type="entry name" value="CYTIDYLATE KINASE/PANTOATE-BETA-ALANINE LIGASE"/>
    <property type="match status" value="1"/>
</dbReference>
<dbReference type="GO" id="GO:0004592">
    <property type="term" value="F:pantoate-beta-alanine ligase activity"/>
    <property type="evidence" value="ECO:0007669"/>
    <property type="project" value="UniProtKB-EC"/>
</dbReference>
<comment type="caution">
    <text evidence="10">The sequence shown here is derived from an EMBL/GenBank/DDBJ whole genome shotgun (WGS) entry which is preliminary data.</text>
</comment>
<dbReference type="Pfam" id="PF02569">
    <property type="entry name" value="Pantoate_ligase"/>
    <property type="match status" value="1"/>
</dbReference>
<name>A0ABW3KZB9_9BACI</name>
<keyword evidence="3 9" id="KW-0963">Cytoplasm</keyword>
<evidence type="ECO:0000256" key="4">
    <source>
        <dbReference type="ARBA" id="ARBA00022598"/>
    </source>
</evidence>
<comment type="miscellaneous">
    <text evidence="9">The reaction proceeds by a bi uni uni bi ping pong mechanism.</text>
</comment>
<feature type="binding site" evidence="9">
    <location>
        <position position="176"/>
    </location>
    <ligand>
        <name>ATP</name>
        <dbReference type="ChEBI" id="CHEBI:30616"/>
    </ligand>
</feature>
<dbReference type="Proteomes" id="UP001596990">
    <property type="component" value="Unassembled WGS sequence"/>
</dbReference>
<evidence type="ECO:0000256" key="3">
    <source>
        <dbReference type="ARBA" id="ARBA00022490"/>
    </source>
</evidence>
<comment type="subunit">
    <text evidence="9">Homodimer.</text>
</comment>
<comment type="subcellular location">
    <subcellularLocation>
        <location evidence="9">Cytoplasm</location>
    </subcellularLocation>
</comment>
<organism evidence="10 11">
    <name type="scientific">Thalassobacillus hwangdonensis</name>
    <dbReference type="NCBI Taxonomy" id="546108"/>
    <lineage>
        <taxon>Bacteria</taxon>
        <taxon>Bacillati</taxon>
        <taxon>Bacillota</taxon>
        <taxon>Bacilli</taxon>
        <taxon>Bacillales</taxon>
        <taxon>Bacillaceae</taxon>
        <taxon>Thalassobacillus</taxon>
    </lineage>
</organism>
<evidence type="ECO:0000256" key="8">
    <source>
        <dbReference type="ARBA" id="ARBA00048258"/>
    </source>
</evidence>
<evidence type="ECO:0000313" key="11">
    <source>
        <dbReference type="Proteomes" id="UP001596990"/>
    </source>
</evidence>
<dbReference type="EC" id="6.3.2.1" evidence="9"/>
<sequence>MEIIETPKEMQRISTLLQASGKTIGFVPTMGYLHEGHEKLLEAARKENEIVVLSIFVNPLQFGPNEDLDRYPRDEAHDRKVALKHKVDYLFFPHAEAMYPGPSSIELTVKRRADVLCGRSRQGHFDGVVTVLSKLFNLCRPSKTYFGLKDAQQVAVVDALIEDFNFPVELVPVPTVREADGLAKSSRNVYLSEQERKEAPFIYQSLLHGKELALQGASREQVVSEVQAFIEERTHGRIDYIEFLSYPDLQQLDKPKGQMILATAVFFEKARLIDNILIDM</sequence>
<evidence type="ECO:0000256" key="7">
    <source>
        <dbReference type="ARBA" id="ARBA00022840"/>
    </source>
</evidence>
<feature type="binding site" evidence="9">
    <location>
        <begin position="30"/>
        <end position="37"/>
    </location>
    <ligand>
        <name>ATP</name>
        <dbReference type="ChEBI" id="CHEBI:30616"/>
    </ligand>
</feature>
<evidence type="ECO:0000256" key="6">
    <source>
        <dbReference type="ARBA" id="ARBA00022741"/>
    </source>
</evidence>
<feature type="binding site" evidence="9">
    <location>
        <position position="153"/>
    </location>
    <ligand>
        <name>(R)-pantoate</name>
        <dbReference type="ChEBI" id="CHEBI:15980"/>
    </ligand>
</feature>
<evidence type="ECO:0000256" key="1">
    <source>
        <dbReference type="ARBA" id="ARBA00004990"/>
    </source>
</evidence>
<keyword evidence="6 9" id="KW-0547">Nucleotide-binding</keyword>
<evidence type="ECO:0000313" key="10">
    <source>
        <dbReference type="EMBL" id="MFD1018462.1"/>
    </source>
</evidence>
<keyword evidence="7 9" id="KW-0067">ATP-binding</keyword>
<dbReference type="InterPro" id="IPR014729">
    <property type="entry name" value="Rossmann-like_a/b/a_fold"/>
</dbReference>
<comment type="catalytic activity">
    <reaction evidence="8 9">
        <text>(R)-pantoate + beta-alanine + ATP = (R)-pantothenate + AMP + diphosphate + H(+)</text>
        <dbReference type="Rhea" id="RHEA:10912"/>
        <dbReference type="ChEBI" id="CHEBI:15378"/>
        <dbReference type="ChEBI" id="CHEBI:15980"/>
        <dbReference type="ChEBI" id="CHEBI:29032"/>
        <dbReference type="ChEBI" id="CHEBI:30616"/>
        <dbReference type="ChEBI" id="CHEBI:33019"/>
        <dbReference type="ChEBI" id="CHEBI:57966"/>
        <dbReference type="ChEBI" id="CHEBI:456215"/>
        <dbReference type="EC" id="6.3.2.1"/>
    </reaction>
</comment>
<keyword evidence="4 9" id="KW-0436">Ligase</keyword>
<dbReference type="PANTHER" id="PTHR21299:SF1">
    <property type="entry name" value="PANTOATE--BETA-ALANINE LIGASE"/>
    <property type="match status" value="1"/>
</dbReference>
<proteinExistence type="inferred from homology"/>
<dbReference type="EMBL" id="JBHTKL010000001">
    <property type="protein sequence ID" value="MFD1018462.1"/>
    <property type="molecule type" value="Genomic_DNA"/>
</dbReference>
<dbReference type="Gene3D" id="3.30.1300.10">
    <property type="entry name" value="Pantoate-beta-alanine ligase, C-terminal domain"/>
    <property type="match status" value="1"/>
</dbReference>
<dbReference type="HAMAP" id="MF_00158">
    <property type="entry name" value="PanC"/>
    <property type="match status" value="1"/>
</dbReference>
<reference evidence="11" key="1">
    <citation type="journal article" date="2019" name="Int. J. Syst. Evol. Microbiol.">
        <title>The Global Catalogue of Microorganisms (GCM) 10K type strain sequencing project: providing services to taxonomists for standard genome sequencing and annotation.</title>
        <authorList>
            <consortium name="The Broad Institute Genomics Platform"/>
            <consortium name="The Broad Institute Genome Sequencing Center for Infectious Disease"/>
            <person name="Wu L."/>
            <person name="Ma J."/>
        </authorList>
    </citation>
    <scope>NUCLEOTIDE SEQUENCE [LARGE SCALE GENOMIC DNA]</scope>
    <source>
        <strain evidence="11">CCUG 56607</strain>
    </source>
</reference>
<dbReference type="InterPro" id="IPR042176">
    <property type="entry name" value="Pantoate_ligase_C"/>
</dbReference>
<evidence type="ECO:0000256" key="9">
    <source>
        <dbReference type="HAMAP-Rule" id="MF_00158"/>
    </source>
</evidence>
<protein>
    <recommendedName>
        <fullName evidence="9">Pantothenate synthetase</fullName>
        <shortName evidence="9">PS</shortName>
        <ecNumber evidence="9">6.3.2.1</ecNumber>
    </recommendedName>
    <alternativeName>
        <fullName evidence="9">Pantoate--beta-alanine ligase</fullName>
    </alternativeName>
    <alternativeName>
        <fullName evidence="9">Pantoate-activating enzyme</fullName>
    </alternativeName>
</protein>